<feature type="signal peptide" evidence="1">
    <location>
        <begin position="1"/>
        <end position="21"/>
    </location>
</feature>
<name>A0A4Q2UUT3_9BACT</name>
<dbReference type="InterPro" id="IPR050789">
    <property type="entry name" value="Diverse_Enzym_Activities"/>
</dbReference>
<dbReference type="InterPro" id="IPR012338">
    <property type="entry name" value="Beta-lactam/transpept-like"/>
</dbReference>
<comment type="caution">
    <text evidence="3">The sequence shown here is derived from an EMBL/GenBank/DDBJ whole genome shotgun (WGS) entry which is preliminary data.</text>
</comment>
<organism evidence="3 4">
    <name type="scientific">Spirosoma sordidisoli</name>
    <dbReference type="NCBI Taxonomy" id="2502893"/>
    <lineage>
        <taxon>Bacteria</taxon>
        <taxon>Pseudomonadati</taxon>
        <taxon>Bacteroidota</taxon>
        <taxon>Cytophagia</taxon>
        <taxon>Cytophagales</taxon>
        <taxon>Cytophagaceae</taxon>
        <taxon>Spirosoma</taxon>
    </lineage>
</organism>
<keyword evidence="4" id="KW-1185">Reference proteome</keyword>
<dbReference type="RefSeq" id="WP_077919228.1">
    <property type="nucleotide sequence ID" value="NZ_SBLB01000001.1"/>
</dbReference>
<evidence type="ECO:0000259" key="2">
    <source>
        <dbReference type="Pfam" id="PF00144"/>
    </source>
</evidence>
<dbReference type="InterPro" id="IPR001466">
    <property type="entry name" value="Beta-lactam-related"/>
</dbReference>
<dbReference type="GO" id="GO:0016787">
    <property type="term" value="F:hydrolase activity"/>
    <property type="evidence" value="ECO:0007669"/>
    <property type="project" value="UniProtKB-KW"/>
</dbReference>
<dbReference type="Gene3D" id="3.40.710.10">
    <property type="entry name" value="DD-peptidase/beta-lactamase superfamily"/>
    <property type="match status" value="1"/>
</dbReference>
<keyword evidence="3" id="KW-0378">Hydrolase</keyword>
<dbReference type="PANTHER" id="PTHR43283:SF3">
    <property type="entry name" value="BETA-LACTAMASE FAMILY PROTEIN (AFU_ORTHOLOGUE AFUA_5G07500)"/>
    <property type="match status" value="1"/>
</dbReference>
<feature type="chain" id="PRO_5020198642" evidence="1">
    <location>
        <begin position="22"/>
        <end position="441"/>
    </location>
</feature>
<dbReference type="SUPFAM" id="SSF56601">
    <property type="entry name" value="beta-lactamase/transpeptidase-like"/>
    <property type="match status" value="1"/>
</dbReference>
<evidence type="ECO:0000256" key="1">
    <source>
        <dbReference type="SAM" id="SignalP"/>
    </source>
</evidence>
<gene>
    <name evidence="3" type="ORF">EQG79_05370</name>
</gene>
<evidence type="ECO:0000313" key="4">
    <source>
        <dbReference type="Proteomes" id="UP000290407"/>
    </source>
</evidence>
<sequence length="441" mass="48574">MKTRMLTGLMAGFFLSGTAQIPAARVATRPSPVPAVLKEAPAESVGMSTARLRRMDAVIEDYIAKGRQAGVAVLVARDGRIVYHKAYGQDDITTRSPLTRDAIFRLASQTKAITSIGLMMLFEEGKLLLDDPISKYIPAFKNPKVLDKFNEKDTTFTTVPAKREITIRQLLTHTSGISYPTIGTKEAVAIYAKYKIPSGIGTPTGTLAESIPRLAALPLMHNPGDRWTYGLSTDVLGYLIEVLSGQSLDQFLRTRLFEPLGMNDTYFYLPAARQPRLTRVYTEDSTRTLRRLPTQGGISEDYPKQAGTYYSGGAGLSGTLYDYAIFLQMLLNGGTYNGKRILSPTTVRLITQNQIGDLNQGLNKFGLGFSITSERSAARLPVSAGAFDWGGFFGTTYWVDPNEKVVALLYTQKVPNSYGDLTDKFKVLVYQAITELNQPER</sequence>
<reference evidence="3 4" key="1">
    <citation type="submission" date="2019-01" db="EMBL/GenBank/DDBJ databases">
        <title>Spirosoma flava sp. nov., a propanil-degrading bacterium isolated from herbicide-contaminated soil.</title>
        <authorList>
            <person name="Zhang L."/>
            <person name="Jiang J.-D."/>
        </authorList>
    </citation>
    <scope>NUCLEOTIDE SEQUENCE [LARGE SCALE GENOMIC DNA]</scope>
    <source>
        <strain evidence="3 4">TY50</strain>
    </source>
</reference>
<accession>A0A4Q2UUT3</accession>
<feature type="domain" description="Beta-lactamase-related" evidence="2">
    <location>
        <begin position="56"/>
        <end position="423"/>
    </location>
</feature>
<dbReference type="Proteomes" id="UP000290407">
    <property type="component" value="Unassembled WGS sequence"/>
</dbReference>
<dbReference type="Pfam" id="PF00144">
    <property type="entry name" value="Beta-lactamase"/>
    <property type="match status" value="1"/>
</dbReference>
<protein>
    <submittedName>
        <fullName evidence="3">Class C beta-lactamase-related serine hydrolase</fullName>
    </submittedName>
</protein>
<evidence type="ECO:0000313" key="3">
    <source>
        <dbReference type="EMBL" id="RYC71570.1"/>
    </source>
</evidence>
<dbReference type="AlphaFoldDB" id="A0A4Q2UUT3"/>
<proteinExistence type="predicted"/>
<keyword evidence="1" id="KW-0732">Signal</keyword>
<dbReference type="PANTHER" id="PTHR43283">
    <property type="entry name" value="BETA-LACTAMASE-RELATED"/>
    <property type="match status" value="1"/>
</dbReference>
<dbReference type="EMBL" id="SBLB01000001">
    <property type="protein sequence ID" value="RYC71570.1"/>
    <property type="molecule type" value="Genomic_DNA"/>
</dbReference>